<dbReference type="PANTHER" id="PTHR30158:SF26">
    <property type="entry name" value="RESISTANCE-NODULATION-CELL DIVISION (RND) MULTIDRUG EFFLUX MEMBRANE FUSION PROTEIN MEXE"/>
    <property type="match status" value="1"/>
</dbReference>
<dbReference type="GO" id="GO:0046677">
    <property type="term" value="P:response to antibiotic"/>
    <property type="evidence" value="ECO:0007669"/>
    <property type="project" value="TreeGrafter"/>
</dbReference>
<keyword evidence="3" id="KW-0175">Coiled coil</keyword>
<dbReference type="Pfam" id="PF25876">
    <property type="entry name" value="HH_MFP_RND"/>
    <property type="match status" value="1"/>
</dbReference>
<feature type="domain" description="Multidrug resistance protein MdtA-like beta-barrel" evidence="7">
    <location>
        <begin position="219"/>
        <end position="304"/>
    </location>
</feature>
<evidence type="ECO:0000259" key="8">
    <source>
        <dbReference type="Pfam" id="PF25989"/>
    </source>
</evidence>
<feature type="domain" description="YknX-like C-terminal permuted SH3-like" evidence="8">
    <location>
        <begin position="317"/>
        <end position="373"/>
    </location>
</feature>
<evidence type="ECO:0000256" key="2">
    <source>
        <dbReference type="ARBA" id="ARBA00009477"/>
    </source>
</evidence>
<feature type="chain" id="PRO_5002416274" evidence="4">
    <location>
        <begin position="36"/>
        <end position="401"/>
    </location>
</feature>
<evidence type="ECO:0000313" key="9">
    <source>
        <dbReference type="EMBL" id="AKC87893.1"/>
    </source>
</evidence>
<dbReference type="KEGG" id="psuw:WQ53_15095"/>
<dbReference type="InterPro" id="IPR058624">
    <property type="entry name" value="MdtA-like_HH"/>
</dbReference>
<dbReference type="NCBIfam" id="TIGR01730">
    <property type="entry name" value="RND_mfp"/>
    <property type="match status" value="1"/>
</dbReference>
<evidence type="ECO:0000259" key="6">
    <source>
        <dbReference type="Pfam" id="PF25917"/>
    </source>
</evidence>
<dbReference type="Pfam" id="PF25917">
    <property type="entry name" value="BSH_RND"/>
    <property type="match status" value="1"/>
</dbReference>
<dbReference type="PANTHER" id="PTHR30158">
    <property type="entry name" value="ACRA/E-RELATED COMPONENT OF DRUG EFFLUX TRANSPORTER"/>
    <property type="match status" value="1"/>
</dbReference>
<evidence type="ECO:0000256" key="4">
    <source>
        <dbReference type="SAM" id="SignalP"/>
    </source>
</evidence>
<dbReference type="Gene3D" id="2.40.420.20">
    <property type="match status" value="1"/>
</dbReference>
<evidence type="ECO:0000259" key="5">
    <source>
        <dbReference type="Pfam" id="PF25876"/>
    </source>
</evidence>
<gene>
    <name evidence="9" type="ORF">WQ53_15095</name>
</gene>
<dbReference type="Gene3D" id="2.40.30.170">
    <property type="match status" value="1"/>
</dbReference>
<dbReference type="SUPFAM" id="SSF111369">
    <property type="entry name" value="HlyD-like secretion proteins"/>
    <property type="match status" value="1"/>
</dbReference>
<feature type="signal peptide" evidence="4">
    <location>
        <begin position="1"/>
        <end position="35"/>
    </location>
</feature>
<dbReference type="FunFam" id="2.40.420.20:FF:000001">
    <property type="entry name" value="Efflux RND transporter periplasmic adaptor subunit"/>
    <property type="match status" value="1"/>
</dbReference>
<evidence type="ECO:0000256" key="1">
    <source>
        <dbReference type="ARBA" id="ARBA00004519"/>
    </source>
</evidence>
<dbReference type="Proteomes" id="UP000033067">
    <property type="component" value="Chromosome"/>
</dbReference>
<feature type="domain" description="Multidrug resistance protein MdtA-like alpha-helical hairpin" evidence="5">
    <location>
        <begin position="110"/>
        <end position="179"/>
    </location>
</feature>
<name>A0A0E3Z4C5_9GAMM</name>
<feature type="coiled-coil region" evidence="3">
    <location>
        <begin position="103"/>
        <end position="130"/>
    </location>
</feature>
<evidence type="ECO:0000256" key="3">
    <source>
        <dbReference type="SAM" id="Coils"/>
    </source>
</evidence>
<dbReference type="Pfam" id="PF25989">
    <property type="entry name" value="YknX_C"/>
    <property type="match status" value="1"/>
</dbReference>
<sequence>MKTNRGFPMHSRGPLALGVASVLALAVLAGCSGQASEGAPPPPQVGIAAVEVKPVRQWDEYSGRIEAVESVELRPRVSGYIEQVNYREGQEVKKGDVLFTIDARSYRAELARAQAELSRARTRAELGRSEAERARRLSEQQVISAETWEQRRAAAEQARADVAGAQAAVEAARLAVEWTQVRAPIDGRAGRALVTAGNLVGAGDAASVLTTVVSLEKVHVHFDADERSFLRYAEMARTGQRPSERDGQVPVRVALADETGFPHAGTVDFLDNQIDRGTGTIRARALLDNADRRFTPGLYARVRVLGSGEFDAALVDDKAVLTDQDRKYVYVVDPDGKAQRRDVQVGRMAGELRIVEQGLAAGDRVIVSGVQKVFFPGMPVDARPLATDARPGGAAPAVAAH</sequence>
<accession>A0A0E3Z4C5</accession>
<dbReference type="Gene3D" id="2.40.50.100">
    <property type="match status" value="1"/>
</dbReference>
<dbReference type="EMBL" id="CP011144">
    <property type="protein sequence ID" value="AKC87893.1"/>
    <property type="molecule type" value="Genomic_DNA"/>
</dbReference>
<dbReference type="GO" id="GO:0022857">
    <property type="term" value="F:transmembrane transporter activity"/>
    <property type="evidence" value="ECO:0007669"/>
    <property type="project" value="InterPro"/>
</dbReference>
<proteinExistence type="inferred from homology"/>
<keyword evidence="10" id="KW-1185">Reference proteome</keyword>
<dbReference type="GO" id="GO:0005886">
    <property type="term" value="C:plasma membrane"/>
    <property type="evidence" value="ECO:0007669"/>
    <property type="project" value="UniProtKB-SubCell"/>
</dbReference>
<keyword evidence="4" id="KW-0732">Signal</keyword>
<dbReference type="OrthoDB" id="9816569at2"/>
<dbReference type="InterPro" id="IPR058625">
    <property type="entry name" value="MdtA-like_BSH"/>
</dbReference>
<comment type="similarity">
    <text evidence="2">Belongs to the membrane fusion protein (MFP) (TC 8.A.1) family.</text>
</comment>
<organism evidence="9 10">
    <name type="scientific">Pseudoxanthomonas suwonensis</name>
    <dbReference type="NCBI Taxonomy" id="314722"/>
    <lineage>
        <taxon>Bacteria</taxon>
        <taxon>Pseudomonadati</taxon>
        <taxon>Pseudomonadota</taxon>
        <taxon>Gammaproteobacteria</taxon>
        <taxon>Lysobacterales</taxon>
        <taxon>Lysobacteraceae</taxon>
        <taxon>Pseudoxanthomonas</taxon>
    </lineage>
</organism>
<comment type="subcellular location">
    <subcellularLocation>
        <location evidence="1">Cell inner membrane</location>
        <topology evidence="1">Lipid-anchor</topology>
    </subcellularLocation>
</comment>
<dbReference type="PATRIC" id="fig|314722.6.peg.3269"/>
<dbReference type="AlphaFoldDB" id="A0A0E3Z4C5"/>
<dbReference type="PROSITE" id="PS51257">
    <property type="entry name" value="PROKAR_LIPOPROTEIN"/>
    <property type="match status" value="1"/>
</dbReference>
<reference evidence="9 10" key="1">
    <citation type="journal article" date="2015" name="Genome Announc.">
        <title>Complete Genome Sequence of Pseudoxanthomonas suwonensis Strain J1, a Cellulose-Degrading Bacterium Isolated from Leaf- and Wood-Enriched Soil.</title>
        <authorList>
            <person name="Hou L."/>
            <person name="Jiang J."/>
            <person name="Xu Z."/>
            <person name="Zhou Y."/>
            <person name="Leung F.C."/>
        </authorList>
    </citation>
    <scope>NUCLEOTIDE SEQUENCE [LARGE SCALE GENOMIC DNA]</scope>
    <source>
        <strain evidence="9 10">J1</strain>
    </source>
</reference>
<dbReference type="Pfam" id="PF25944">
    <property type="entry name" value="Beta-barrel_RND"/>
    <property type="match status" value="1"/>
</dbReference>
<dbReference type="Gene3D" id="1.10.287.470">
    <property type="entry name" value="Helix hairpin bin"/>
    <property type="match status" value="1"/>
</dbReference>
<dbReference type="InterPro" id="IPR058637">
    <property type="entry name" value="YknX-like_C"/>
</dbReference>
<dbReference type="InterPro" id="IPR058626">
    <property type="entry name" value="MdtA-like_b-barrel"/>
</dbReference>
<dbReference type="InterPro" id="IPR006143">
    <property type="entry name" value="RND_pump_MFP"/>
</dbReference>
<evidence type="ECO:0000259" key="7">
    <source>
        <dbReference type="Pfam" id="PF25944"/>
    </source>
</evidence>
<evidence type="ECO:0000313" key="10">
    <source>
        <dbReference type="Proteomes" id="UP000033067"/>
    </source>
</evidence>
<feature type="domain" description="Multidrug resistance protein MdtA-like barrel-sandwich hybrid" evidence="6">
    <location>
        <begin position="70"/>
        <end position="211"/>
    </location>
</feature>
<protein>
    <submittedName>
        <fullName evidence="9">Acriflavin resistance protein AcrA</fullName>
    </submittedName>
</protein>